<dbReference type="InterPro" id="IPR001806">
    <property type="entry name" value="Small_GTPase"/>
</dbReference>
<dbReference type="PROSITE" id="PS51420">
    <property type="entry name" value="RHO"/>
    <property type="match status" value="1"/>
</dbReference>
<dbReference type="FunFam" id="3.40.50.300:FF:001447">
    <property type="entry name" value="Ras-related protein Rab-1B"/>
    <property type="match status" value="1"/>
</dbReference>
<protein>
    <submittedName>
        <fullName evidence="4">Ras GTPase</fullName>
    </submittedName>
</protein>
<dbReference type="GO" id="GO:0003924">
    <property type="term" value="F:GTPase activity"/>
    <property type="evidence" value="ECO:0007669"/>
    <property type="project" value="InterPro"/>
</dbReference>
<comment type="caution">
    <text evidence="4">The sequence shown here is derived from an EMBL/GenBank/DDBJ whole genome shotgun (WGS) entry which is preliminary data.</text>
</comment>
<keyword evidence="2" id="KW-0342">GTP-binding</keyword>
<dbReference type="PANTHER" id="PTHR24070">
    <property type="entry name" value="RAS, DI-RAS, AND RHEB FAMILY MEMBERS OF SMALL GTPASE SUPERFAMILY"/>
    <property type="match status" value="1"/>
</dbReference>
<dbReference type="InterPro" id="IPR027417">
    <property type="entry name" value="P-loop_NTPase"/>
</dbReference>
<gene>
    <name evidence="4" type="primary">RAS1_1</name>
    <name evidence="4" type="ORF">TWF694_006940</name>
</gene>
<dbReference type="AlphaFoldDB" id="A0AAV9XLK8"/>
<dbReference type="PROSITE" id="PS51421">
    <property type="entry name" value="RAS"/>
    <property type="match status" value="1"/>
</dbReference>
<dbReference type="InterPro" id="IPR020849">
    <property type="entry name" value="Small_GTPase_Ras-type"/>
</dbReference>
<feature type="compositionally biased region" description="Basic and acidic residues" evidence="3">
    <location>
        <begin position="235"/>
        <end position="276"/>
    </location>
</feature>
<dbReference type="Proteomes" id="UP001365542">
    <property type="component" value="Unassembled WGS sequence"/>
</dbReference>
<dbReference type="EMBL" id="JAVHJO010000002">
    <property type="protein sequence ID" value="KAK6543009.1"/>
    <property type="molecule type" value="Genomic_DNA"/>
</dbReference>
<dbReference type="Gene3D" id="3.40.50.300">
    <property type="entry name" value="P-loop containing nucleotide triphosphate hydrolases"/>
    <property type="match status" value="1"/>
</dbReference>
<keyword evidence="5" id="KW-1185">Reference proteome</keyword>
<dbReference type="InterPro" id="IPR005225">
    <property type="entry name" value="Small_GTP-bd"/>
</dbReference>
<evidence type="ECO:0000313" key="5">
    <source>
        <dbReference type="Proteomes" id="UP001365542"/>
    </source>
</evidence>
<dbReference type="SMART" id="SM00174">
    <property type="entry name" value="RHO"/>
    <property type="match status" value="1"/>
</dbReference>
<dbReference type="SUPFAM" id="SSF52540">
    <property type="entry name" value="P-loop containing nucleoside triphosphate hydrolases"/>
    <property type="match status" value="1"/>
</dbReference>
<feature type="region of interest" description="Disordered" evidence="3">
    <location>
        <begin position="187"/>
        <end position="350"/>
    </location>
</feature>
<dbReference type="GO" id="GO:0005525">
    <property type="term" value="F:GTP binding"/>
    <property type="evidence" value="ECO:0007669"/>
    <property type="project" value="UniProtKB-KW"/>
</dbReference>
<reference evidence="4 5" key="1">
    <citation type="submission" date="2019-10" db="EMBL/GenBank/DDBJ databases">
        <authorList>
            <person name="Palmer J.M."/>
        </authorList>
    </citation>
    <scope>NUCLEOTIDE SEQUENCE [LARGE SCALE GENOMIC DNA]</scope>
    <source>
        <strain evidence="4 5">TWF694</strain>
    </source>
</reference>
<dbReference type="CDD" id="cd00876">
    <property type="entry name" value="Ras"/>
    <property type="match status" value="1"/>
</dbReference>
<evidence type="ECO:0000256" key="1">
    <source>
        <dbReference type="ARBA" id="ARBA00022741"/>
    </source>
</evidence>
<keyword evidence="1" id="KW-0547">Nucleotide-binding</keyword>
<accession>A0AAV9XLK8</accession>
<feature type="compositionally biased region" description="Basic residues" evidence="3">
    <location>
        <begin position="339"/>
        <end position="350"/>
    </location>
</feature>
<feature type="compositionally biased region" description="Basic residues" evidence="3">
    <location>
        <begin position="277"/>
        <end position="288"/>
    </location>
</feature>
<dbReference type="PRINTS" id="PR00449">
    <property type="entry name" value="RASTRNSFRMNG"/>
</dbReference>
<feature type="compositionally biased region" description="Basic and acidic residues" evidence="3">
    <location>
        <begin position="192"/>
        <end position="214"/>
    </location>
</feature>
<feature type="compositionally biased region" description="Basic and acidic residues" evidence="3">
    <location>
        <begin position="289"/>
        <end position="332"/>
    </location>
</feature>
<dbReference type="PROSITE" id="PS51419">
    <property type="entry name" value="RAB"/>
    <property type="match status" value="1"/>
</dbReference>
<evidence type="ECO:0000256" key="3">
    <source>
        <dbReference type="SAM" id="MobiDB-lite"/>
    </source>
</evidence>
<dbReference type="Pfam" id="PF00071">
    <property type="entry name" value="Ras"/>
    <property type="match status" value="1"/>
</dbReference>
<organism evidence="4 5">
    <name type="scientific">Orbilia ellipsospora</name>
    <dbReference type="NCBI Taxonomy" id="2528407"/>
    <lineage>
        <taxon>Eukaryota</taxon>
        <taxon>Fungi</taxon>
        <taxon>Dikarya</taxon>
        <taxon>Ascomycota</taxon>
        <taxon>Pezizomycotina</taxon>
        <taxon>Orbiliomycetes</taxon>
        <taxon>Orbiliales</taxon>
        <taxon>Orbiliaceae</taxon>
        <taxon>Orbilia</taxon>
    </lineage>
</organism>
<feature type="compositionally biased region" description="Acidic residues" evidence="3">
    <location>
        <begin position="215"/>
        <end position="225"/>
    </location>
</feature>
<sequence>MGDQQVKQEYEIAVYGRGGVGKSCLTLQFTLSWFMDEYDPTLEDSYKKSIVIDDQMANLDILDTAGQEDAVCEEENCQPDCRKRRRQHGYIFVYDITDRVSFEEMQPLQESILRHRQRQNISSEDSFPMILVGNKSDLEASRQVFFEEGASLAEQLGCKFVETSAKDKVNVEEIFFDLVRGIRKALPSRPSSEIEREVDDTAEKFDYAPKKDKEETDSESEEEGDSSWPISQPTTKEEPKSAEKPKVVVETHDATDIEKSKRKELMKKLKGELKTLKEHHHVHIHKKKKDGDTKDGKKEGEKEMTRDMKRDSTREMAREVAKDAAKEAEKHGVRGKFSALKKKIKHNKPT</sequence>
<dbReference type="SMART" id="SM00175">
    <property type="entry name" value="RAB"/>
    <property type="match status" value="1"/>
</dbReference>
<evidence type="ECO:0000256" key="2">
    <source>
        <dbReference type="ARBA" id="ARBA00023134"/>
    </source>
</evidence>
<dbReference type="GO" id="GO:0007165">
    <property type="term" value="P:signal transduction"/>
    <property type="evidence" value="ECO:0007669"/>
    <property type="project" value="InterPro"/>
</dbReference>
<dbReference type="SMART" id="SM00173">
    <property type="entry name" value="RAS"/>
    <property type="match status" value="1"/>
</dbReference>
<dbReference type="NCBIfam" id="TIGR00231">
    <property type="entry name" value="small_GTP"/>
    <property type="match status" value="1"/>
</dbReference>
<proteinExistence type="predicted"/>
<dbReference type="GO" id="GO:0016020">
    <property type="term" value="C:membrane"/>
    <property type="evidence" value="ECO:0007669"/>
    <property type="project" value="InterPro"/>
</dbReference>
<evidence type="ECO:0000313" key="4">
    <source>
        <dbReference type="EMBL" id="KAK6543009.1"/>
    </source>
</evidence>
<name>A0AAV9XLK8_9PEZI</name>